<dbReference type="OrthoDB" id="9803578at2"/>
<feature type="chain" id="PRO_5011475583" evidence="1">
    <location>
        <begin position="23"/>
        <end position="471"/>
    </location>
</feature>
<dbReference type="GO" id="GO:0016787">
    <property type="term" value="F:hydrolase activity"/>
    <property type="evidence" value="ECO:0007669"/>
    <property type="project" value="UniProtKB-KW"/>
</dbReference>
<dbReference type="EMBL" id="FOMX01000034">
    <property type="protein sequence ID" value="SFF19737.1"/>
    <property type="molecule type" value="Genomic_DNA"/>
</dbReference>
<keyword evidence="2" id="KW-0378">Hydrolase</keyword>
<dbReference type="SUPFAM" id="SSF53474">
    <property type="entry name" value="alpha/beta-Hydrolases"/>
    <property type="match status" value="1"/>
</dbReference>
<evidence type="ECO:0000256" key="1">
    <source>
        <dbReference type="SAM" id="SignalP"/>
    </source>
</evidence>
<dbReference type="AlphaFoldDB" id="A0A1I2GSD0"/>
<dbReference type="InterPro" id="IPR050583">
    <property type="entry name" value="Mycobacterial_A85_antigen"/>
</dbReference>
<evidence type="ECO:0000313" key="3">
    <source>
        <dbReference type="Proteomes" id="UP000199400"/>
    </source>
</evidence>
<organism evidence="2 3">
    <name type="scientific">Nannocystis exedens</name>
    <dbReference type="NCBI Taxonomy" id="54"/>
    <lineage>
        <taxon>Bacteria</taxon>
        <taxon>Pseudomonadati</taxon>
        <taxon>Myxococcota</taxon>
        <taxon>Polyangia</taxon>
        <taxon>Nannocystales</taxon>
        <taxon>Nannocystaceae</taxon>
        <taxon>Nannocystis</taxon>
    </lineage>
</organism>
<proteinExistence type="predicted"/>
<keyword evidence="1" id="KW-0732">Signal</keyword>
<dbReference type="InterPro" id="IPR029058">
    <property type="entry name" value="AB_hydrolase_fold"/>
</dbReference>
<dbReference type="Gene3D" id="3.40.50.1820">
    <property type="entry name" value="alpha/beta hydrolase"/>
    <property type="match status" value="1"/>
</dbReference>
<dbReference type="STRING" id="54.SAMN02745121_07453"/>
<protein>
    <submittedName>
        <fullName evidence="2">S-formylglutathione hydrolase FrmB</fullName>
    </submittedName>
</protein>
<dbReference type="PANTHER" id="PTHR48098">
    <property type="entry name" value="ENTEROCHELIN ESTERASE-RELATED"/>
    <property type="match status" value="1"/>
</dbReference>
<accession>A0A1I2GSD0</accession>
<sequence length="471" mass="50284">MIRAMTLLGLLLVLSATSPARAQGFVDVNGLAALNERPPAKPRLFDVAFATAAIDPKDPVLPSSSAIEQPEARARILLPASYDDGQEDAYPVLFLLHGGTGSYVDWTADGDADVLAAGLELIVVMPEGGGKGWYTDWFVREADDTPRYETFHIHQLVRWIDVNFRTYGTREGRAIAGLSMGGFGALSYAARHPDLFVAAASFSGGLDMTYSPQQLIVWASGIGAAANANAIFGPYNNEPSWAHNAQQLNYRAHNPVDLVANLGPVDLTYYSGTDDDAHIHAVNQRFHAAVEAAGFDPERSLCTGGACTVVQPGTGPRYVEETLADHSFTWWNPWLADWLPHLMAVFAAPPPAPTAFEYTSADDEFGAFGYEVTMTRAVAELATLVVDGPGGFTLDGSGAAEVTTAPLYVPSAPYRLSIEDGQGAATEYTVLADASGRLTTPLVVLGPDNPYQQYQGASSTFYTASVSITPL</sequence>
<keyword evidence="3" id="KW-1185">Reference proteome</keyword>
<evidence type="ECO:0000313" key="2">
    <source>
        <dbReference type="EMBL" id="SFF19737.1"/>
    </source>
</evidence>
<reference evidence="3" key="1">
    <citation type="submission" date="2016-10" db="EMBL/GenBank/DDBJ databases">
        <authorList>
            <person name="Varghese N."/>
            <person name="Submissions S."/>
        </authorList>
    </citation>
    <scope>NUCLEOTIDE SEQUENCE [LARGE SCALE GENOMIC DNA]</scope>
    <source>
        <strain evidence="3">ATCC 25963</strain>
    </source>
</reference>
<gene>
    <name evidence="2" type="ORF">SAMN02745121_07453</name>
</gene>
<dbReference type="GO" id="GO:0016747">
    <property type="term" value="F:acyltransferase activity, transferring groups other than amino-acyl groups"/>
    <property type="evidence" value="ECO:0007669"/>
    <property type="project" value="TreeGrafter"/>
</dbReference>
<dbReference type="InterPro" id="IPR000801">
    <property type="entry name" value="Esterase-like"/>
</dbReference>
<dbReference type="Proteomes" id="UP000199400">
    <property type="component" value="Unassembled WGS sequence"/>
</dbReference>
<dbReference type="Pfam" id="PF00756">
    <property type="entry name" value="Esterase"/>
    <property type="match status" value="1"/>
</dbReference>
<dbReference type="RefSeq" id="WP_096327055.1">
    <property type="nucleotide sequence ID" value="NZ_NETK01000001.1"/>
</dbReference>
<dbReference type="PANTHER" id="PTHR48098:SF1">
    <property type="entry name" value="DIACYLGLYCEROL ACYLTRANSFERASE_MYCOLYLTRANSFERASE AG85A"/>
    <property type="match status" value="1"/>
</dbReference>
<name>A0A1I2GSD0_9BACT</name>
<feature type="signal peptide" evidence="1">
    <location>
        <begin position="1"/>
        <end position="22"/>
    </location>
</feature>